<comment type="caution">
    <text evidence="2">The sequence shown here is derived from an EMBL/GenBank/DDBJ whole genome shotgun (WGS) entry which is preliminary data.</text>
</comment>
<gene>
    <name evidence="2" type="ORF">GIB67_017382</name>
</gene>
<reference evidence="2 3" key="1">
    <citation type="journal article" date="2020" name="IScience">
        <title>Genome Sequencing of the Endangered Kingdonia uniflora (Circaeasteraceae, Ranunculales) Reveals Potential Mechanisms of Evolutionary Specialization.</title>
        <authorList>
            <person name="Sun Y."/>
            <person name="Deng T."/>
            <person name="Zhang A."/>
            <person name="Moore M.J."/>
            <person name="Landis J.B."/>
            <person name="Lin N."/>
            <person name="Zhang H."/>
            <person name="Zhang X."/>
            <person name="Huang J."/>
            <person name="Zhang X."/>
            <person name="Sun H."/>
            <person name="Wang H."/>
        </authorList>
    </citation>
    <scope>NUCLEOTIDE SEQUENCE [LARGE SCALE GENOMIC DNA]</scope>
    <source>
        <strain evidence="2">TB1705</strain>
        <tissue evidence="2">Leaf</tissue>
    </source>
</reference>
<accession>A0A7J7M449</accession>
<evidence type="ECO:0000313" key="3">
    <source>
        <dbReference type="Proteomes" id="UP000541444"/>
    </source>
</evidence>
<dbReference type="AlphaFoldDB" id="A0A7J7M449"/>
<keyword evidence="3" id="KW-1185">Reference proteome</keyword>
<evidence type="ECO:0000313" key="2">
    <source>
        <dbReference type="EMBL" id="KAF6149649.1"/>
    </source>
</evidence>
<feature type="coiled-coil region" evidence="1">
    <location>
        <begin position="202"/>
        <end position="250"/>
    </location>
</feature>
<evidence type="ECO:0000256" key="1">
    <source>
        <dbReference type="SAM" id="Coils"/>
    </source>
</evidence>
<sequence length="258" mass="29074">MAGKTLGSMEEKLSTPEINTALKLARLNKMPDRLVDMATASSTVVRNLAKRKAVKRGLLLVLGEVLRPRFEVEAVSWRNNVELTAAKEDGCCVDDEFLKLDANNILLMKLRIVGDKSSRHRVVDLEGLLERGEKSLLNCRMFVYAHSVLRPKTCCGRYARRYWLSRAWRCLYASLSVCFVDLSQLGKAASGSRQGELANIVLERLNKEISDMKCNLHTMNEQLLKREIDLDTARTNLAASEADVEKLSSSMWEKIEIA</sequence>
<name>A0A7J7M449_9MAGN</name>
<protein>
    <submittedName>
        <fullName evidence="2">Uncharacterized protein</fullName>
    </submittedName>
</protein>
<dbReference type="EMBL" id="JACGCM010001782">
    <property type="protein sequence ID" value="KAF6149649.1"/>
    <property type="molecule type" value="Genomic_DNA"/>
</dbReference>
<dbReference type="Proteomes" id="UP000541444">
    <property type="component" value="Unassembled WGS sequence"/>
</dbReference>
<organism evidence="2 3">
    <name type="scientific">Kingdonia uniflora</name>
    <dbReference type="NCBI Taxonomy" id="39325"/>
    <lineage>
        <taxon>Eukaryota</taxon>
        <taxon>Viridiplantae</taxon>
        <taxon>Streptophyta</taxon>
        <taxon>Embryophyta</taxon>
        <taxon>Tracheophyta</taxon>
        <taxon>Spermatophyta</taxon>
        <taxon>Magnoliopsida</taxon>
        <taxon>Ranunculales</taxon>
        <taxon>Circaeasteraceae</taxon>
        <taxon>Kingdonia</taxon>
    </lineage>
</organism>
<keyword evidence="1" id="KW-0175">Coiled coil</keyword>
<proteinExistence type="predicted"/>